<accession>A0A0K9P479</accession>
<evidence type="ECO:0000313" key="18">
    <source>
        <dbReference type="EMBL" id="KMZ62995.1"/>
    </source>
</evidence>
<dbReference type="OrthoDB" id="26491at2759"/>
<evidence type="ECO:0000256" key="2">
    <source>
        <dbReference type="ARBA" id="ARBA00010563"/>
    </source>
</evidence>
<dbReference type="PANTHER" id="PTHR11081">
    <property type="entry name" value="FLAP ENDONUCLEASE FAMILY MEMBER"/>
    <property type="match status" value="1"/>
</dbReference>
<dbReference type="GO" id="GO:0003677">
    <property type="term" value="F:DNA binding"/>
    <property type="evidence" value="ECO:0007669"/>
    <property type="project" value="UniProtKB-UniRule"/>
</dbReference>
<keyword evidence="7 15" id="KW-0228">DNA excision</keyword>
<evidence type="ECO:0000256" key="7">
    <source>
        <dbReference type="ARBA" id="ARBA00022769"/>
    </source>
</evidence>
<dbReference type="SMART" id="SM00485">
    <property type="entry name" value="XPGN"/>
    <property type="match status" value="1"/>
</dbReference>
<keyword evidence="18" id="KW-0255">Endonuclease</keyword>
<dbReference type="Proteomes" id="UP000036987">
    <property type="component" value="Unassembled WGS sequence"/>
</dbReference>
<comment type="function">
    <text evidence="15">5'-&gt;3' double-stranded DNA exonuclease which may also possess a cryptic 3'-&gt;5' double-stranded DNA exonuclease activity. Functions in DNA mismatch repair.</text>
</comment>
<evidence type="ECO:0000259" key="16">
    <source>
        <dbReference type="SMART" id="SM00484"/>
    </source>
</evidence>
<dbReference type="InterPro" id="IPR019974">
    <property type="entry name" value="XPG_CS"/>
</dbReference>
<dbReference type="FunFam" id="1.10.150.20:FF:000011">
    <property type="entry name" value="exonuclease 1"/>
    <property type="match status" value="1"/>
</dbReference>
<keyword evidence="5 15" id="KW-0479">Metal-binding</keyword>
<feature type="domain" description="XPG-I" evidence="16">
    <location>
        <begin position="141"/>
        <end position="213"/>
    </location>
</feature>
<dbReference type="PROSITE" id="PS00842">
    <property type="entry name" value="XPG_2"/>
    <property type="match status" value="1"/>
</dbReference>
<dbReference type="PRINTS" id="PR00853">
    <property type="entry name" value="XPGRADSUPER"/>
</dbReference>
<evidence type="ECO:0000256" key="15">
    <source>
        <dbReference type="RuleBase" id="RU910737"/>
    </source>
</evidence>
<evidence type="ECO:0000256" key="11">
    <source>
        <dbReference type="ARBA" id="ARBA00023204"/>
    </source>
</evidence>
<dbReference type="SUPFAM" id="SSF47807">
    <property type="entry name" value="5' to 3' exonuclease, C-terminal subdomain"/>
    <property type="match status" value="1"/>
</dbReference>
<evidence type="ECO:0000256" key="14">
    <source>
        <dbReference type="PROSITE-ProRule" id="PRU00339"/>
    </source>
</evidence>
<feature type="domain" description="XPG N-terminal" evidence="17">
    <location>
        <begin position="1"/>
        <end position="102"/>
    </location>
</feature>
<keyword evidence="6 15" id="KW-0227">DNA damage</keyword>
<dbReference type="InterPro" id="IPR044752">
    <property type="entry name" value="PIN-like_EXO1"/>
</dbReference>
<organism evidence="18 19">
    <name type="scientific">Zostera marina</name>
    <name type="common">Eelgrass</name>
    <dbReference type="NCBI Taxonomy" id="29655"/>
    <lineage>
        <taxon>Eukaryota</taxon>
        <taxon>Viridiplantae</taxon>
        <taxon>Streptophyta</taxon>
        <taxon>Embryophyta</taxon>
        <taxon>Tracheophyta</taxon>
        <taxon>Spermatophyta</taxon>
        <taxon>Magnoliopsida</taxon>
        <taxon>Liliopsida</taxon>
        <taxon>Zosteraceae</taxon>
        <taxon>Zostera</taxon>
    </lineage>
</organism>
<comment type="function">
    <text evidence="13">Putative 5'-&gt;3' double-stranded DNA exonuclease which may also contain a cryptic 3'-&gt;5' double-stranded DNA exonuclease activity. May be involved in DNA mismatch repair (MMR).</text>
</comment>
<comment type="cofactor">
    <cofactor evidence="15">
        <name>Mg(2+)</name>
        <dbReference type="ChEBI" id="CHEBI:18420"/>
    </cofactor>
    <text evidence="15">Binds 2 magnesium ions per subunit. They probably participate in the reaction catalyzed by the enzyme. May bind an additional third magnesium ion after substrate binding.</text>
</comment>
<keyword evidence="15" id="KW-0269">Exonuclease</keyword>
<dbReference type="EMBL" id="LFYR01001279">
    <property type="protein sequence ID" value="KMZ62995.1"/>
    <property type="molecule type" value="Genomic_DNA"/>
</dbReference>
<keyword evidence="15" id="KW-0238">DNA-binding</keyword>
<dbReference type="InterPro" id="IPR006086">
    <property type="entry name" value="XPG-I_dom"/>
</dbReference>
<dbReference type="GO" id="GO:0035312">
    <property type="term" value="F:5'-3' DNA exonuclease activity"/>
    <property type="evidence" value="ECO:0007669"/>
    <property type="project" value="UniProtKB-UniRule"/>
</dbReference>
<evidence type="ECO:0000256" key="5">
    <source>
        <dbReference type="ARBA" id="ARBA00022723"/>
    </source>
</evidence>
<dbReference type="InterPro" id="IPR006084">
    <property type="entry name" value="XPG/Rad2"/>
</dbReference>
<dbReference type="PROSITE" id="PS50005">
    <property type="entry name" value="TPR"/>
    <property type="match status" value="1"/>
</dbReference>
<dbReference type="Pfam" id="PF00752">
    <property type="entry name" value="XPG_N"/>
    <property type="match status" value="1"/>
</dbReference>
<comment type="caution">
    <text evidence="18">The sequence shown here is derived from an EMBL/GenBank/DDBJ whole genome shotgun (WGS) entry which is preliminary data.</text>
</comment>
<dbReference type="SUPFAM" id="SSF88723">
    <property type="entry name" value="PIN domain-like"/>
    <property type="match status" value="1"/>
</dbReference>
<dbReference type="EC" id="3.1.-.-" evidence="15"/>
<keyword evidence="14" id="KW-0802">TPR repeat</keyword>
<dbReference type="InterPro" id="IPR006085">
    <property type="entry name" value="XPG_DNA_repair_N"/>
</dbReference>
<dbReference type="Gene3D" id="3.40.50.1010">
    <property type="entry name" value="5'-nuclease"/>
    <property type="match status" value="1"/>
</dbReference>
<keyword evidence="11 15" id="KW-0234">DNA repair</keyword>
<keyword evidence="10 15" id="KW-0267">Excision nuclease</keyword>
<dbReference type="GO" id="GO:0017108">
    <property type="term" value="F:5'-flap endonuclease activity"/>
    <property type="evidence" value="ECO:0000318"/>
    <property type="project" value="GO_Central"/>
</dbReference>
<evidence type="ECO:0000256" key="12">
    <source>
        <dbReference type="ARBA" id="ARBA00023242"/>
    </source>
</evidence>
<evidence type="ECO:0000256" key="8">
    <source>
        <dbReference type="ARBA" id="ARBA00022801"/>
    </source>
</evidence>
<dbReference type="GO" id="GO:0006281">
    <property type="term" value="P:DNA repair"/>
    <property type="evidence" value="ECO:0007669"/>
    <property type="project" value="UniProtKB-UniRule"/>
</dbReference>
<dbReference type="OMA" id="FPSSECH"/>
<keyword evidence="8 15" id="KW-0378">Hydrolase</keyword>
<evidence type="ECO:0000256" key="1">
    <source>
        <dbReference type="ARBA" id="ARBA00004123"/>
    </source>
</evidence>
<keyword evidence="19" id="KW-1185">Reference proteome</keyword>
<dbReference type="CDD" id="cd09857">
    <property type="entry name" value="PIN_EXO1"/>
    <property type="match status" value="1"/>
</dbReference>
<comment type="similarity">
    <text evidence="2 15">Belongs to the XPG/RAD2 endonuclease family. EXO1 subfamily.</text>
</comment>
<dbReference type="GO" id="GO:0005634">
    <property type="term" value="C:nucleus"/>
    <property type="evidence" value="ECO:0007669"/>
    <property type="project" value="UniProtKB-SubCell"/>
</dbReference>
<evidence type="ECO:0000313" key="19">
    <source>
        <dbReference type="Proteomes" id="UP000036987"/>
    </source>
</evidence>
<evidence type="ECO:0000256" key="6">
    <source>
        <dbReference type="ARBA" id="ARBA00022763"/>
    </source>
</evidence>
<dbReference type="Gene3D" id="1.10.150.20">
    <property type="entry name" value="5' to 3' exonuclease, C-terminal subdomain"/>
    <property type="match status" value="1"/>
</dbReference>
<evidence type="ECO:0000256" key="3">
    <source>
        <dbReference type="ARBA" id="ARBA00020324"/>
    </source>
</evidence>
<keyword evidence="4 15" id="KW-0540">Nuclease</keyword>
<dbReference type="InterPro" id="IPR036279">
    <property type="entry name" value="5-3_exonuclease_C_sf"/>
</dbReference>
<feature type="repeat" description="TPR" evidence="14">
    <location>
        <begin position="99"/>
        <end position="132"/>
    </location>
</feature>
<dbReference type="AlphaFoldDB" id="A0A0K9P479"/>
<dbReference type="SMART" id="SM00484">
    <property type="entry name" value="XPGI"/>
    <property type="match status" value="1"/>
</dbReference>
<dbReference type="FunFam" id="3.40.50.1010:FF:000002">
    <property type="entry name" value="Exonuclease 1, putative"/>
    <property type="match status" value="1"/>
</dbReference>
<name>A0A0K9P479_ZOSMR</name>
<reference evidence="19" key="1">
    <citation type="journal article" date="2016" name="Nature">
        <title>The genome of the seagrass Zostera marina reveals angiosperm adaptation to the sea.</title>
        <authorList>
            <person name="Olsen J.L."/>
            <person name="Rouze P."/>
            <person name="Verhelst B."/>
            <person name="Lin Y.-C."/>
            <person name="Bayer T."/>
            <person name="Collen J."/>
            <person name="Dattolo E."/>
            <person name="De Paoli E."/>
            <person name="Dittami S."/>
            <person name="Maumus F."/>
            <person name="Michel G."/>
            <person name="Kersting A."/>
            <person name="Lauritano C."/>
            <person name="Lohaus R."/>
            <person name="Toepel M."/>
            <person name="Tonon T."/>
            <person name="Vanneste K."/>
            <person name="Amirebrahimi M."/>
            <person name="Brakel J."/>
            <person name="Bostroem C."/>
            <person name="Chovatia M."/>
            <person name="Grimwood J."/>
            <person name="Jenkins J.W."/>
            <person name="Jueterbock A."/>
            <person name="Mraz A."/>
            <person name="Stam W.T."/>
            <person name="Tice H."/>
            <person name="Bornberg-Bauer E."/>
            <person name="Green P.J."/>
            <person name="Pearson G.A."/>
            <person name="Procaccini G."/>
            <person name="Duarte C.M."/>
            <person name="Schmutz J."/>
            <person name="Reusch T.B.H."/>
            <person name="Van de Peer Y."/>
        </authorList>
    </citation>
    <scope>NUCLEOTIDE SEQUENCE [LARGE SCALE GENOMIC DNA]</scope>
    <source>
        <strain evidence="19">cv. Finnish</strain>
    </source>
</reference>
<evidence type="ECO:0000259" key="17">
    <source>
        <dbReference type="SMART" id="SM00485"/>
    </source>
</evidence>
<dbReference type="Pfam" id="PF00867">
    <property type="entry name" value="XPG_I"/>
    <property type="match status" value="1"/>
</dbReference>
<dbReference type="GO" id="GO:0046872">
    <property type="term" value="F:metal ion binding"/>
    <property type="evidence" value="ECO:0007669"/>
    <property type="project" value="UniProtKB-UniRule"/>
</dbReference>
<protein>
    <recommendedName>
        <fullName evidence="3 15">Exonuclease 1</fullName>
        <ecNumber evidence="15">3.1.-.-</ecNumber>
    </recommendedName>
</protein>
<keyword evidence="9 15" id="KW-0460">Magnesium</keyword>
<sequence>MGIKDLLKFMKPYIVPIHINKYSGKRVGVDAFSWLHKGAYSCSMELALNTKGEKGRRYLQYCMHHINLLRHNGITPVVVFDGGSIPCKSNTASERRRRRNANHALAKEKLDQGNVNAAIELFQKAVHITPEMAHQLIQILKTENIEFVVAPYEADSQLAYLSTLEPDQGGISAVITEDSDLMAYGCQAIIFKMDRYGNAQEILMDNVFNSLSDGPSFKHFDIELFTGMCVMAGCDFLPSIPDIGIKRAHSLVSKYRNLDSVLSILKIRKEKQMPDDYVKSFKKAIAVFRHALIYDPGKKTLKNMKPLPDSILQSLDGDLDILGPDLPTSIAISIAEGCMNPITKEVFDSKAHDQLHTSITVRKASTIHIRRQQDSQTPYRNEIGTSIFSIGEMSEEKIKAEPEALEKYSNESIALRKLLLPMKSYKAEKKAEDKVLDFPDNNPFKKRKLVNSDAETAVVVARTVTEQTISEVTNVESGKSKKKESVDSLPLLFTEKNLKASIETKSKMSGSKSKSKSKVMTTKKGSITSFFMRKTAS</sequence>
<gene>
    <name evidence="18" type="ORF">ZOSMA_42G00360</name>
</gene>
<evidence type="ECO:0000256" key="10">
    <source>
        <dbReference type="ARBA" id="ARBA00022881"/>
    </source>
</evidence>
<dbReference type="InterPro" id="IPR019734">
    <property type="entry name" value="TPR_rpt"/>
</dbReference>
<keyword evidence="12 15" id="KW-0539">Nucleus</keyword>
<evidence type="ECO:0000256" key="9">
    <source>
        <dbReference type="ARBA" id="ARBA00022842"/>
    </source>
</evidence>
<comment type="subcellular location">
    <subcellularLocation>
        <location evidence="1 15">Nucleus</location>
    </subcellularLocation>
</comment>
<dbReference type="CDD" id="cd09901">
    <property type="entry name" value="H3TH_FEN1-like"/>
    <property type="match status" value="1"/>
</dbReference>
<dbReference type="STRING" id="29655.A0A0K9P479"/>
<dbReference type="PANTHER" id="PTHR11081:SF8">
    <property type="entry name" value="EXONUCLEASE 1"/>
    <property type="match status" value="1"/>
</dbReference>
<proteinExistence type="inferred from homology"/>
<evidence type="ECO:0000256" key="13">
    <source>
        <dbReference type="ARBA" id="ARBA00060210"/>
    </source>
</evidence>
<evidence type="ECO:0000256" key="4">
    <source>
        <dbReference type="ARBA" id="ARBA00022722"/>
    </source>
</evidence>
<dbReference type="InterPro" id="IPR029060">
    <property type="entry name" value="PIN-like_dom_sf"/>
</dbReference>